<dbReference type="EMBL" id="JAUKUA010000005">
    <property type="protein sequence ID" value="KAK0711674.1"/>
    <property type="molecule type" value="Genomic_DNA"/>
</dbReference>
<keyword evidence="3" id="KW-1185">Reference proteome</keyword>
<proteinExistence type="predicted"/>
<sequence length="176" mass="19303">MMRVHNESGKGMGWGQGAGIGMDYWLLFVVGLFTSSLFSVQAHCVLAFTGIIPTQGRICGERERGCVGVLYILYLARAEESLFFFSRPGGRTGGGPVGIQPRGSFWDGLITEWVFMGRTGNRSRDRAKPLALLSFFFMFCVILWELPPTCSDPKKGTADFAGNKSADGLLAKKMMD</sequence>
<name>A0AA40A9G7_9PEZI</name>
<reference evidence="2" key="1">
    <citation type="submission" date="2023-06" db="EMBL/GenBank/DDBJ databases">
        <title>Genome-scale phylogeny and comparative genomics of the fungal order Sordariales.</title>
        <authorList>
            <consortium name="Lawrence Berkeley National Laboratory"/>
            <person name="Hensen N."/>
            <person name="Bonometti L."/>
            <person name="Westerberg I."/>
            <person name="Brannstrom I.O."/>
            <person name="Guillou S."/>
            <person name="Cros-Aarteil S."/>
            <person name="Calhoun S."/>
            <person name="Haridas S."/>
            <person name="Kuo A."/>
            <person name="Mondo S."/>
            <person name="Pangilinan J."/>
            <person name="Riley R."/>
            <person name="Labutti K."/>
            <person name="Andreopoulos B."/>
            <person name="Lipzen A."/>
            <person name="Chen C."/>
            <person name="Yanf M."/>
            <person name="Daum C."/>
            <person name="Ng V."/>
            <person name="Clum A."/>
            <person name="Steindorff A."/>
            <person name="Ohm R."/>
            <person name="Martin F."/>
            <person name="Silar P."/>
            <person name="Natvig D."/>
            <person name="Lalanne C."/>
            <person name="Gautier V."/>
            <person name="Ament-Velasquez S.L."/>
            <person name="Kruys A."/>
            <person name="Hutchinson M.I."/>
            <person name="Powell A.J."/>
            <person name="Barry K."/>
            <person name="Miller A.N."/>
            <person name="Grigoriev I.V."/>
            <person name="Debuchy R."/>
            <person name="Gladieux P."/>
            <person name="Thoren M.H."/>
            <person name="Johannesson H."/>
        </authorList>
    </citation>
    <scope>NUCLEOTIDE SEQUENCE</scope>
    <source>
        <strain evidence="2">SMH4607-1</strain>
    </source>
</reference>
<evidence type="ECO:0000313" key="3">
    <source>
        <dbReference type="Proteomes" id="UP001172102"/>
    </source>
</evidence>
<keyword evidence="1" id="KW-0812">Transmembrane</keyword>
<comment type="caution">
    <text evidence="2">The sequence shown here is derived from an EMBL/GenBank/DDBJ whole genome shotgun (WGS) entry which is preliminary data.</text>
</comment>
<keyword evidence="1" id="KW-1133">Transmembrane helix</keyword>
<accession>A0AA40A9G7</accession>
<feature type="transmembrane region" description="Helical" evidence="1">
    <location>
        <begin position="24"/>
        <end position="48"/>
    </location>
</feature>
<gene>
    <name evidence="2" type="ORF">B0H67DRAFT_298481</name>
</gene>
<evidence type="ECO:0000313" key="2">
    <source>
        <dbReference type="EMBL" id="KAK0711674.1"/>
    </source>
</evidence>
<evidence type="ECO:0000256" key="1">
    <source>
        <dbReference type="SAM" id="Phobius"/>
    </source>
</evidence>
<organism evidence="2 3">
    <name type="scientific">Lasiosphaeris hirsuta</name>
    <dbReference type="NCBI Taxonomy" id="260670"/>
    <lineage>
        <taxon>Eukaryota</taxon>
        <taxon>Fungi</taxon>
        <taxon>Dikarya</taxon>
        <taxon>Ascomycota</taxon>
        <taxon>Pezizomycotina</taxon>
        <taxon>Sordariomycetes</taxon>
        <taxon>Sordariomycetidae</taxon>
        <taxon>Sordariales</taxon>
        <taxon>Lasiosphaeriaceae</taxon>
        <taxon>Lasiosphaeris</taxon>
    </lineage>
</organism>
<keyword evidence="1" id="KW-0472">Membrane</keyword>
<dbReference type="Proteomes" id="UP001172102">
    <property type="component" value="Unassembled WGS sequence"/>
</dbReference>
<feature type="transmembrane region" description="Helical" evidence="1">
    <location>
        <begin position="130"/>
        <end position="147"/>
    </location>
</feature>
<dbReference type="AlphaFoldDB" id="A0AA40A9G7"/>
<protein>
    <submittedName>
        <fullName evidence="2">Uncharacterized protein</fullName>
    </submittedName>
</protein>